<dbReference type="InterPro" id="IPR051448">
    <property type="entry name" value="CdaR-like_regulators"/>
</dbReference>
<evidence type="ECO:0000313" key="4">
    <source>
        <dbReference type="Proteomes" id="UP000095597"/>
    </source>
</evidence>
<dbReference type="EMBL" id="CYXO01000015">
    <property type="protein sequence ID" value="CUN17636.1"/>
    <property type="molecule type" value="Genomic_DNA"/>
</dbReference>
<dbReference type="Pfam" id="PF13556">
    <property type="entry name" value="HTH_30"/>
    <property type="match status" value="1"/>
</dbReference>
<evidence type="ECO:0000259" key="2">
    <source>
        <dbReference type="Pfam" id="PF13556"/>
    </source>
</evidence>
<dbReference type="Gene3D" id="1.10.10.2840">
    <property type="entry name" value="PucR C-terminal helix-turn-helix domain"/>
    <property type="match status" value="1"/>
</dbReference>
<organism evidence="3 4">
    <name type="scientific">Dorea longicatena</name>
    <dbReference type="NCBI Taxonomy" id="88431"/>
    <lineage>
        <taxon>Bacteria</taxon>
        <taxon>Bacillati</taxon>
        <taxon>Bacillota</taxon>
        <taxon>Clostridia</taxon>
        <taxon>Lachnospirales</taxon>
        <taxon>Lachnospiraceae</taxon>
        <taxon>Dorea</taxon>
    </lineage>
</organism>
<dbReference type="PANTHER" id="PTHR33744">
    <property type="entry name" value="CARBOHYDRATE DIACID REGULATOR"/>
    <property type="match status" value="1"/>
</dbReference>
<evidence type="ECO:0000259" key="1">
    <source>
        <dbReference type="Pfam" id="PF05651"/>
    </source>
</evidence>
<gene>
    <name evidence="3" type="primary">cdaR_3</name>
    <name evidence="3" type="ORF">ERS852573_02284</name>
</gene>
<dbReference type="InterPro" id="IPR025736">
    <property type="entry name" value="PucR_C-HTH_dom"/>
</dbReference>
<dbReference type="RefSeq" id="WP_055214810.1">
    <property type="nucleotide sequence ID" value="NZ_CYXO01000015.1"/>
</dbReference>
<dbReference type="InterPro" id="IPR008599">
    <property type="entry name" value="Diacid_rec"/>
</dbReference>
<feature type="domain" description="PucR C-terminal helix-turn-helix" evidence="2">
    <location>
        <begin position="317"/>
        <end position="371"/>
    </location>
</feature>
<protein>
    <submittedName>
        <fullName evidence="3">Sugar diacid regulator</fullName>
    </submittedName>
</protein>
<proteinExistence type="predicted"/>
<dbReference type="PANTHER" id="PTHR33744:SF15">
    <property type="entry name" value="CARBOHYDRATE DIACID REGULATOR"/>
    <property type="match status" value="1"/>
</dbReference>
<dbReference type="Proteomes" id="UP000095597">
    <property type="component" value="Unassembled WGS sequence"/>
</dbReference>
<accession>A0A173UTG8</accession>
<dbReference type="Pfam" id="PF05651">
    <property type="entry name" value="Diacid_rec"/>
    <property type="match status" value="1"/>
</dbReference>
<reference evidence="3 4" key="1">
    <citation type="submission" date="2015-09" db="EMBL/GenBank/DDBJ databases">
        <authorList>
            <consortium name="Pathogen Informatics"/>
        </authorList>
    </citation>
    <scope>NUCLEOTIDE SEQUENCE [LARGE SCALE GENOMIC DNA]</scope>
    <source>
        <strain evidence="3 4">2789STDY5834961</strain>
    </source>
</reference>
<sequence>MITQIGKQLATQIVDTVHDVCGHDINFINKNGIIYASTNTSRIGSFHEIGKKAADTKTVIEVQDNDHYEGTSSGVNIPVTHNGYLIAVIGISGSPDEVRKFAYLAEKITRLLIREQELNAASRTLSEKRTYLVSYLLSGTGTSNGTCEFESFPDKIADLNYIHDLLDEFEINIEKKKRVLIIRMLSDHSTITISSAEEKILRMFTEHSIHLYKFQYPHEYAAIIDSSFPLEELESFCLSLSDSIQMGIGRPAELFKLSTSYDTARIALNSLTDSADHYALFDDLTLEILLGSLNEVTTAEFIAKTLSCLDEADCSLLRSYFDHEQSLSRTSEYLYLHKNTLQYKLDRIHKICGLNPRSFRDGVILYLALRLKEM</sequence>
<name>A0A173UTG8_9FIRM</name>
<dbReference type="InterPro" id="IPR042070">
    <property type="entry name" value="PucR_C-HTH_sf"/>
</dbReference>
<feature type="domain" description="Putative sugar diacid recognition" evidence="1">
    <location>
        <begin position="7"/>
        <end position="134"/>
    </location>
</feature>
<dbReference type="OrthoDB" id="212459at2"/>
<evidence type="ECO:0000313" key="3">
    <source>
        <dbReference type="EMBL" id="CUN17636.1"/>
    </source>
</evidence>
<dbReference type="AlphaFoldDB" id="A0A173UTG8"/>